<dbReference type="Proteomes" id="UP000223968">
    <property type="component" value="Unassembled WGS sequence"/>
</dbReference>
<protein>
    <submittedName>
        <fullName evidence="2">Uncharacterized protein</fullName>
    </submittedName>
</protein>
<dbReference type="EMBL" id="PDNB01000131">
    <property type="protein sequence ID" value="PGH04862.1"/>
    <property type="molecule type" value="Genomic_DNA"/>
</dbReference>
<keyword evidence="3" id="KW-1185">Reference proteome</keyword>
<name>A0A2B7X7Z9_9EURO</name>
<feature type="region of interest" description="Disordered" evidence="1">
    <location>
        <begin position="179"/>
        <end position="205"/>
    </location>
</feature>
<comment type="caution">
    <text evidence="2">The sequence shown here is derived from an EMBL/GenBank/DDBJ whole genome shotgun (WGS) entry which is preliminary data.</text>
</comment>
<proteinExistence type="predicted"/>
<dbReference type="OrthoDB" id="2913095at2759"/>
<organism evidence="2 3">
    <name type="scientific">Helicocarpus griseus UAMH5409</name>
    <dbReference type="NCBI Taxonomy" id="1447875"/>
    <lineage>
        <taxon>Eukaryota</taxon>
        <taxon>Fungi</taxon>
        <taxon>Dikarya</taxon>
        <taxon>Ascomycota</taxon>
        <taxon>Pezizomycotina</taxon>
        <taxon>Eurotiomycetes</taxon>
        <taxon>Eurotiomycetidae</taxon>
        <taxon>Onygenales</taxon>
        <taxon>Ajellomycetaceae</taxon>
        <taxon>Helicocarpus</taxon>
    </lineage>
</organism>
<dbReference type="AlphaFoldDB" id="A0A2B7X7Z9"/>
<sequence>MPYSTFLTITAEAMSSTGEIAWLQNAYTNAVNAAIKARKTGISLVLEVCLARLYVDYDAKEDEAIEIWRRILLHPDASYSGENVLVKFCKTSINLSYGVHLHQKALRAGDGKAEADGYIEELKTLYRRTVKQFGKSSELVLGNKSALLVGLWHYQHGRVDEAMIYLQPYLREQLALLSDDDPENDTDPTGDTNDQQKHTDAINRTPAEEYMASARVASDKDWVLYCDGVCGRRFGNWVDSYICCRCTLGLCADCVERARGGEKLKSNIYCPEHQWLHIPPPEQVAKPGEIFTDGKMITISEFCDSLRKRWL</sequence>
<evidence type="ECO:0000256" key="1">
    <source>
        <dbReference type="SAM" id="MobiDB-lite"/>
    </source>
</evidence>
<feature type="compositionally biased region" description="Acidic residues" evidence="1">
    <location>
        <begin position="179"/>
        <end position="188"/>
    </location>
</feature>
<reference evidence="2 3" key="1">
    <citation type="submission" date="2017-10" db="EMBL/GenBank/DDBJ databases">
        <title>Comparative genomics in systemic dimorphic fungi from Ajellomycetaceae.</title>
        <authorList>
            <person name="Munoz J.F."/>
            <person name="Mcewen J.G."/>
            <person name="Clay O.K."/>
            <person name="Cuomo C.A."/>
        </authorList>
    </citation>
    <scope>NUCLEOTIDE SEQUENCE [LARGE SCALE GENOMIC DNA]</scope>
    <source>
        <strain evidence="2 3">UAMH5409</strain>
    </source>
</reference>
<accession>A0A2B7X7Z9</accession>
<evidence type="ECO:0000313" key="3">
    <source>
        <dbReference type="Proteomes" id="UP000223968"/>
    </source>
</evidence>
<gene>
    <name evidence="2" type="ORF">AJ79_06947</name>
</gene>
<evidence type="ECO:0000313" key="2">
    <source>
        <dbReference type="EMBL" id="PGH04862.1"/>
    </source>
</evidence>